<comment type="caution">
    <text evidence="1">The sequence shown here is derived from an EMBL/GenBank/DDBJ whole genome shotgun (WGS) entry which is preliminary data.</text>
</comment>
<reference evidence="1 2" key="1">
    <citation type="submission" date="2019-03" db="EMBL/GenBank/DDBJ databases">
        <title>First draft genome of Liparis tanakae, snailfish: a comprehensive survey of snailfish specific genes.</title>
        <authorList>
            <person name="Kim W."/>
            <person name="Song I."/>
            <person name="Jeong J.-H."/>
            <person name="Kim D."/>
            <person name="Kim S."/>
            <person name="Ryu S."/>
            <person name="Song J.Y."/>
            <person name="Lee S.K."/>
        </authorList>
    </citation>
    <scope>NUCLEOTIDE SEQUENCE [LARGE SCALE GENOMIC DNA]</scope>
    <source>
        <tissue evidence="1">Muscle</tissue>
    </source>
</reference>
<gene>
    <name evidence="1" type="ORF">EYF80_027373</name>
</gene>
<dbReference type="AlphaFoldDB" id="A0A4Z2HC62"/>
<evidence type="ECO:0000313" key="1">
    <source>
        <dbReference type="EMBL" id="TNN62362.1"/>
    </source>
</evidence>
<organism evidence="1 2">
    <name type="scientific">Liparis tanakae</name>
    <name type="common">Tanaka's snailfish</name>
    <dbReference type="NCBI Taxonomy" id="230148"/>
    <lineage>
        <taxon>Eukaryota</taxon>
        <taxon>Metazoa</taxon>
        <taxon>Chordata</taxon>
        <taxon>Craniata</taxon>
        <taxon>Vertebrata</taxon>
        <taxon>Euteleostomi</taxon>
        <taxon>Actinopterygii</taxon>
        <taxon>Neopterygii</taxon>
        <taxon>Teleostei</taxon>
        <taxon>Neoteleostei</taxon>
        <taxon>Acanthomorphata</taxon>
        <taxon>Eupercaria</taxon>
        <taxon>Perciformes</taxon>
        <taxon>Cottioidei</taxon>
        <taxon>Cottales</taxon>
        <taxon>Liparidae</taxon>
        <taxon>Liparis</taxon>
    </lineage>
</organism>
<dbReference type="Proteomes" id="UP000314294">
    <property type="component" value="Unassembled WGS sequence"/>
</dbReference>
<proteinExistence type="predicted"/>
<protein>
    <submittedName>
        <fullName evidence="1">Uncharacterized protein</fullName>
    </submittedName>
</protein>
<evidence type="ECO:0000313" key="2">
    <source>
        <dbReference type="Proteomes" id="UP000314294"/>
    </source>
</evidence>
<keyword evidence="2" id="KW-1185">Reference proteome</keyword>
<name>A0A4Z2HC62_9TELE</name>
<sequence>MLGGERDTMHEVLQRVAAPATRQENVSYRLGFISLSSFTAVHKLVDNQSTVSRSLSSHSFFQLAGDEAASDEKSRYLSERRGSCQKWCHGVPYTGDCNKRIQHMAMQQAALPVSLSMVLDSGLFGRSIRTMDREPPFSRSWPQNTQHQT</sequence>
<accession>A0A4Z2HC62</accession>
<dbReference type="EMBL" id="SRLO01000294">
    <property type="protein sequence ID" value="TNN62362.1"/>
    <property type="molecule type" value="Genomic_DNA"/>
</dbReference>